<evidence type="ECO:0000256" key="4">
    <source>
        <dbReference type="ARBA" id="ARBA00023242"/>
    </source>
</evidence>
<keyword evidence="9" id="KW-1185">Reference proteome</keyword>
<organism evidence="8 9">
    <name type="scientific">Dinothrombium tinctorium</name>
    <dbReference type="NCBI Taxonomy" id="1965070"/>
    <lineage>
        <taxon>Eukaryota</taxon>
        <taxon>Metazoa</taxon>
        <taxon>Ecdysozoa</taxon>
        <taxon>Arthropoda</taxon>
        <taxon>Chelicerata</taxon>
        <taxon>Arachnida</taxon>
        <taxon>Acari</taxon>
        <taxon>Acariformes</taxon>
        <taxon>Trombidiformes</taxon>
        <taxon>Prostigmata</taxon>
        <taxon>Anystina</taxon>
        <taxon>Parasitengona</taxon>
        <taxon>Trombidioidea</taxon>
        <taxon>Trombidiidae</taxon>
        <taxon>Dinothrombium</taxon>
    </lineage>
</organism>
<dbReference type="AlphaFoldDB" id="A0A3S3NXE8"/>
<evidence type="ECO:0000256" key="5">
    <source>
        <dbReference type="PROSITE-ProRule" id="PRU00070"/>
    </source>
</evidence>
<reference evidence="8 9" key="1">
    <citation type="journal article" date="2018" name="Gigascience">
        <title>Genomes of trombidid mites reveal novel predicted allergens and laterally-transferred genes associated with secondary metabolism.</title>
        <authorList>
            <person name="Dong X."/>
            <person name="Chaisiri K."/>
            <person name="Xia D."/>
            <person name="Armstrong S.D."/>
            <person name="Fang Y."/>
            <person name="Donnelly M.J."/>
            <person name="Kadowaki T."/>
            <person name="McGarry J.W."/>
            <person name="Darby A.C."/>
            <person name="Makepeace B.L."/>
        </authorList>
    </citation>
    <scope>NUCLEOTIDE SEQUENCE [LARGE SCALE GENOMIC DNA]</scope>
    <source>
        <strain evidence="8">UoL-WK</strain>
    </source>
</reference>
<dbReference type="SUPFAM" id="SSF82927">
    <property type="entry name" value="Cysteine-rich DNA binding domain, (DM domain)"/>
    <property type="match status" value="1"/>
</dbReference>
<dbReference type="GO" id="GO:0046872">
    <property type="term" value="F:metal ion binding"/>
    <property type="evidence" value="ECO:0007669"/>
    <property type="project" value="UniProtKB-KW"/>
</dbReference>
<dbReference type="InterPro" id="IPR001275">
    <property type="entry name" value="DM_DNA-bd"/>
</dbReference>
<dbReference type="PROSITE" id="PS40000">
    <property type="entry name" value="DM_1"/>
    <property type="match status" value="1"/>
</dbReference>
<feature type="domain" description="DM" evidence="6">
    <location>
        <begin position="12"/>
        <end position="59"/>
    </location>
</feature>
<evidence type="ECO:0000259" key="6">
    <source>
        <dbReference type="PROSITE" id="PS50809"/>
    </source>
</evidence>
<evidence type="ECO:0000256" key="1">
    <source>
        <dbReference type="ARBA" id="ARBA00022723"/>
    </source>
</evidence>
<keyword evidence="1 5" id="KW-0479">Metal-binding</keyword>
<dbReference type="GO" id="GO:0006355">
    <property type="term" value="P:regulation of DNA-templated transcription"/>
    <property type="evidence" value="ECO:0007669"/>
    <property type="project" value="InterPro"/>
</dbReference>
<protein>
    <submittedName>
        <fullName evidence="8">Doublesex-and mab-3-related transcription factor C2-like protein</fullName>
    </submittedName>
</protein>
<evidence type="ECO:0000313" key="7">
    <source>
        <dbReference type="EMBL" id="RWS00118.1"/>
    </source>
</evidence>
<dbReference type="SMART" id="SM00301">
    <property type="entry name" value="DM"/>
    <property type="match status" value="1"/>
</dbReference>
<comment type="subcellular location">
    <subcellularLocation>
        <location evidence="5">Nucleus</location>
    </subcellularLocation>
</comment>
<dbReference type="GO" id="GO:0043565">
    <property type="term" value="F:sequence-specific DNA binding"/>
    <property type="evidence" value="ECO:0007669"/>
    <property type="project" value="InterPro"/>
</dbReference>
<sequence>MNNNNDECLSICANCKNHGIRVSAKSHKYVCAYKDCRCQLCTATKTMRNVMAMRVYDLK</sequence>
<reference evidence="8" key="2">
    <citation type="submission" date="2018-11" db="EMBL/GenBank/DDBJ databases">
        <title>Trombidioid mite genomics.</title>
        <authorList>
            <person name="Dong X."/>
        </authorList>
    </citation>
    <scope>NUCLEOTIDE SEQUENCE</scope>
    <source>
        <strain evidence="8">UoL-WK</strain>
    </source>
</reference>
<dbReference type="Gene3D" id="4.10.1040.10">
    <property type="entry name" value="DM DNA-binding domain"/>
    <property type="match status" value="1"/>
</dbReference>
<proteinExistence type="predicted"/>
<keyword evidence="3 5" id="KW-0238">DNA-binding</keyword>
<keyword evidence="2 5" id="KW-0862">Zinc</keyword>
<evidence type="ECO:0000313" key="8">
    <source>
        <dbReference type="EMBL" id="RWS03762.1"/>
    </source>
</evidence>
<dbReference type="Pfam" id="PF00751">
    <property type="entry name" value="DM"/>
    <property type="match status" value="1"/>
</dbReference>
<evidence type="ECO:0000256" key="3">
    <source>
        <dbReference type="ARBA" id="ARBA00023125"/>
    </source>
</evidence>
<dbReference type="PROSITE" id="PS50809">
    <property type="entry name" value="DM_2"/>
    <property type="match status" value="1"/>
</dbReference>
<dbReference type="InterPro" id="IPR036407">
    <property type="entry name" value="DM_DNA-bd_sf"/>
</dbReference>
<feature type="DNA-binding region" description="DM" evidence="5">
    <location>
        <begin position="12"/>
        <end position="59"/>
    </location>
</feature>
<gene>
    <name evidence="8" type="ORF">B4U79_18404</name>
    <name evidence="7" type="ORF">B4U79_18713</name>
</gene>
<dbReference type="Proteomes" id="UP000285301">
    <property type="component" value="Unassembled WGS sequence"/>
</dbReference>
<keyword evidence="4 5" id="KW-0539">Nucleus</keyword>
<evidence type="ECO:0000256" key="2">
    <source>
        <dbReference type="ARBA" id="ARBA00022833"/>
    </source>
</evidence>
<accession>A0A3S3NXE8</accession>
<evidence type="ECO:0000313" key="9">
    <source>
        <dbReference type="Proteomes" id="UP000285301"/>
    </source>
</evidence>
<dbReference type="EMBL" id="NCKU01006181">
    <property type="protein sequence ID" value="RWS03762.1"/>
    <property type="molecule type" value="Genomic_DNA"/>
</dbReference>
<comment type="caution">
    <text evidence="8">The sequence shown here is derived from an EMBL/GenBank/DDBJ whole genome shotgun (WGS) entry which is preliminary data.</text>
</comment>
<dbReference type="GO" id="GO:0005634">
    <property type="term" value="C:nucleus"/>
    <property type="evidence" value="ECO:0007669"/>
    <property type="project" value="UniProtKB-SubCell"/>
</dbReference>
<name>A0A3S3NXE8_9ACAR</name>
<dbReference type="EMBL" id="NCKU01012297">
    <property type="protein sequence ID" value="RWS00118.1"/>
    <property type="molecule type" value="Genomic_DNA"/>
</dbReference>